<dbReference type="EMBL" id="UINC01094971">
    <property type="protein sequence ID" value="SVC50665.1"/>
    <property type="molecule type" value="Genomic_DNA"/>
</dbReference>
<evidence type="ECO:0008006" key="2">
    <source>
        <dbReference type="Google" id="ProtNLM"/>
    </source>
</evidence>
<dbReference type="AlphaFoldDB" id="A0A382MRB3"/>
<dbReference type="PANTHER" id="PTHR36454">
    <property type="entry name" value="LMO2823 PROTEIN"/>
    <property type="match status" value="1"/>
</dbReference>
<proteinExistence type="predicted"/>
<gene>
    <name evidence="1" type="ORF">METZ01_LOCUS303519</name>
</gene>
<protein>
    <recommendedName>
        <fullName evidence="2">DUF1015 domain-containing protein</fullName>
    </recommendedName>
</protein>
<evidence type="ECO:0000313" key="1">
    <source>
        <dbReference type="EMBL" id="SVC50665.1"/>
    </source>
</evidence>
<organism evidence="1">
    <name type="scientific">marine metagenome</name>
    <dbReference type="NCBI Taxonomy" id="408172"/>
    <lineage>
        <taxon>unclassified sequences</taxon>
        <taxon>metagenomes</taxon>
        <taxon>ecological metagenomes</taxon>
    </lineage>
</organism>
<dbReference type="InterPro" id="IPR008323">
    <property type="entry name" value="UCP033563"/>
</dbReference>
<feature type="non-terminal residue" evidence="1">
    <location>
        <position position="1"/>
    </location>
</feature>
<sequence length="147" mass="16687">TLNGTEVKSRLKDLGNGQITFCAYMGKNHTFILKVKDPKNVLPLLDQNEPEDMQVLDVVQLHAILFRHILKIDTREKAGQQYVSYKVNSEEGMGMVDSGEYDVAFFMNPTLIDQVRRLAEKGIRLPQKATFFYPKLLSGLVINKFGP</sequence>
<dbReference type="PANTHER" id="PTHR36454:SF1">
    <property type="entry name" value="DUF1015 DOMAIN-CONTAINING PROTEIN"/>
    <property type="match status" value="1"/>
</dbReference>
<name>A0A382MRB3_9ZZZZ</name>
<accession>A0A382MRB3</accession>
<reference evidence="1" key="1">
    <citation type="submission" date="2018-05" db="EMBL/GenBank/DDBJ databases">
        <authorList>
            <person name="Lanie J.A."/>
            <person name="Ng W.-L."/>
            <person name="Kazmierczak K.M."/>
            <person name="Andrzejewski T.M."/>
            <person name="Davidsen T.M."/>
            <person name="Wayne K.J."/>
            <person name="Tettelin H."/>
            <person name="Glass J.I."/>
            <person name="Rusch D."/>
            <person name="Podicherti R."/>
            <person name="Tsui H.-C.T."/>
            <person name="Winkler M.E."/>
        </authorList>
    </citation>
    <scope>NUCLEOTIDE SEQUENCE</scope>
</reference>